<sequence>MKQFLVALTILTSSLFSFASALDIIDESFLALKEFLDQPDSGAFLSLLERARGIFIVPKYLKLGWVLGGQYGQGVLLKRDPETNTWYGPLFVKMYGLSFGPQIGFQSVSLIAVIMENVDAFAEGNITLGGSLSVAAGPLGRRLSADYNLDASVYSYSIARGFYAGFSLEGAKIDVDLDLTREYYNVYRIEPEEILRREVSGRAEKIVNLLNEKLTEE</sequence>
<feature type="domain" description="Ysc84 actin-binding" evidence="2">
    <location>
        <begin position="96"/>
        <end position="211"/>
    </location>
</feature>
<feature type="chain" id="PRO_5041160673" evidence="1">
    <location>
        <begin position="20"/>
        <end position="217"/>
    </location>
</feature>
<comment type="caution">
    <text evidence="3">The sequence shown here is derived from an EMBL/GenBank/DDBJ whole genome shotgun (WGS) entry which is preliminary data.</text>
</comment>
<dbReference type="InterPro" id="IPR051702">
    <property type="entry name" value="SH3_domain_YSC84-like"/>
</dbReference>
<dbReference type="PANTHER" id="PTHR15629">
    <property type="entry name" value="SH3YL1 PROTEIN"/>
    <property type="match status" value="1"/>
</dbReference>
<evidence type="ECO:0000313" key="3">
    <source>
        <dbReference type="EMBL" id="KUK23881.1"/>
    </source>
</evidence>
<dbReference type="GO" id="GO:0035091">
    <property type="term" value="F:phosphatidylinositol binding"/>
    <property type="evidence" value="ECO:0007669"/>
    <property type="project" value="TreeGrafter"/>
</dbReference>
<feature type="signal peptide" evidence="1">
    <location>
        <begin position="1"/>
        <end position="19"/>
    </location>
</feature>
<dbReference type="CDD" id="cd11524">
    <property type="entry name" value="SYLF"/>
    <property type="match status" value="1"/>
</dbReference>
<dbReference type="EMBL" id="LGFG01000001">
    <property type="protein sequence ID" value="KUK23881.1"/>
    <property type="molecule type" value="Genomic_DNA"/>
</dbReference>
<dbReference type="Proteomes" id="UP000058636">
    <property type="component" value="Unassembled WGS sequence"/>
</dbReference>
<gene>
    <name evidence="3" type="ORF">XD57_0038</name>
</gene>
<accession>A0A101ES80</accession>
<dbReference type="AlphaFoldDB" id="A0A101ES80"/>
<dbReference type="RefSeq" id="WP_004081057.1">
    <property type="nucleotide sequence ID" value="NZ_DAITJQ010000003.1"/>
</dbReference>
<evidence type="ECO:0000256" key="1">
    <source>
        <dbReference type="SAM" id="SignalP"/>
    </source>
</evidence>
<dbReference type="InterPro" id="IPR007461">
    <property type="entry name" value="Ysc84_actin-binding"/>
</dbReference>
<reference evidence="3 4" key="1">
    <citation type="journal article" date="2015" name="MBio">
        <title>Genome-Resolved Metagenomic Analysis Reveals Roles for Candidate Phyla and Other Microbial Community Members in Biogeochemical Transformations in Oil Reservoirs.</title>
        <authorList>
            <person name="Hu P."/>
            <person name="Tom L."/>
            <person name="Singh A."/>
            <person name="Thomas B.C."/>
            <person name="Baker B.J."/>
            <person name="Piceno Y.M."/>
            <person name="Andersen G.L."/>
            <person name="Banfield J.F."/>
        </authorList>
    </citation>
    <scope>NUCLEOTIDE SEQUENCE [LARGE SCALE GENOMIC DNA]</scope>
    <source>
        <strain evidence="3">46_26</strain>
    </source>
</reference>
<organism evidence="3 4">
    <name type="scientific">Thermotoga petrophila</name>
    <dbReference type="NCBI Taxonomy" id="93929"/>
    <lineage>
        <taxon>Bacteria</taxon>
        <taxon>Thermotogati</taxon>
        <taxon>Thermotogota</taxon>
        <taxon>Thermotogae</taxon>
        <taxon>Thermotogales</taxon>
        <taxon>Thermotogaceae</taxon>
        <taxon>Thermotoga</taxon>
    </lineage>
</organism>
<dbReference type="Pfam" id="PF04366">
    <property type="entry name" value="Ysc84"/>
    <property type="match status" value="1"/>
</dbReference>
<keyword evidence="1" id="KW-0732">Signal</keyword>
<dbReference type="PANTHER" id="PTHR15629:SF2">
    <property type="entry name" value="SH3 DOMAIN-CONTAINING YSC84-LIKE PROTEIN 1"/>
    <property type="match status" value="1"/>
</dbReference>
<dbReference type="PATRIC" id="fig|93930.3.peg.1278"/>
<name>A0A101ES80_9THEM</name>
<protein>
    <submittedName>
        <fullName evidence="3">Ray-related protein</fullName>
    </submittedName>
</protein>
<evidence type="ECO:0000313" key="4">
    <source>
        <dbReference type="Proteomes" id="UP000058636"/>
    </source>
</evidence>
<evidence type="ECO:0000259" key="2">
    <source>
        <dbReference type="Pfam" id="PF04366"/>
    </source>
</evidence>
<proteinExistence type="predicted"/>